<evidence type="ECO:0000313" key="7">
    <source>
        <dbReference type="EMBL" id="SFI18473.1"/>
    </source>
</evidence>
<feature type="transmembrane region" description="Helical" evidence="6">
    <location>
        <begin position="238"/>
        <end position="259"/>
    </location>
</feature>
<keyword evidence="5 6" id="KW-0472">Membrane</keyword>
<keyword evidence="2" id="KW-0813">Transport</keyword>
<dbReference type="OrthoDB" id="9766267at2"/>
<keyword evidence="4 6" id="KW-1133">Transmembrane helix</keyword>
<dbReference type="AlphaFoldDB" id="A0A1I3G4S7"/>
<feature type="transmembrane region" description="Helical" evidence="6">
    <location>
        <begin position="411"/>
        <end position="434"/>
    </location>
</feature>
<feature type="transmembrane region" description="Helical" evidence="6">
    <location>
        <begin position="196"/>
        <end position="217"/>
    </location>
</feature>
<dbReference type="GO" id="GO:0005886">
    <property type="term" value="C:plasma membrane"/>
    <property type="evidence" value="ECO:0007669"/>
    <property type="project" value="TreeGrafter"/>
</dbReference>
<dbReference type="Pfam" id="PF00939">
    <property type="entry name" value="Na_sulph_symp"/>
    <property type="match status" value="1"/>
</dbReference>
<feature type="transmembrane region" description="Helical" evidence="6">
    <location>
        <begin position="16"/>
        <end position="36"/>
    </location>
</feature>
<evidence type="ECO:0000313" key="8">
    <source>
        <dbReference type="Proteomes" id="UP000199518"/>
    </source>
</evidence>
<name>A0A1I3G4S7_9PLAN</name>
<protein>
    <submittedName>
        <fullName evidence="7">Solute carrier family 13 (Sodium-dependent dicarboxylate transporter), member 2/3/5</fullName>
    </submittedName>
</protein>
<sequence>MSVDHEDPAAASNDRFWRRSMLALGIVLFLAVLFAPSPTGLSPEAQRLAAITVLMAVYWITEPIPMAVTGLLPIALYPLFNILPAKTASRAYGDPIVFLFLGGMLLALAIERWNLHRRIALNVLSVVGTSPRRIVFGFMFSTAFLSMWISNTAATLMMLPIGLALMTTLRDAMAIDSPEHADAAIRRLTIPLLLGIAYAASVGGFSTLVGTATNMVFRGFWERQFVSQGYPDVSFAEWMLVFTPASVTMLFLCGLVMTWNLRPLPQAQQLTKDFFKLRLAEMGRAAPAERKVALLFAATATLWILREPLMIDQTQILPDWPGLVIKFFNLFGVDVAYLADSVQDGTIAIAAACLLFLLPGDGPVLNRPRLLNWREAERGIPWGMVLLFGGGFAMADAFTATKLSDWIGQHISGALAGQSIFMMILMLCTFVTIMTEFTSNAATVNMLMPVLAAVAIQLQIDPRLLLVPATVSASCGFMMPVGTPPNAIVIATGKVPVASMLRYGFILNVIGIICVTLFTWFLGAPIMHIPLTTITK</sequence>
<feature type="transmembrane region" description="Helical" evidence="6">
    <location>
        <begin position="441"/>
        <end position="460"/>
    </location>
</feature>
<reference evidence="8" key="1">
    <citation type="submission" date="2016-10" db="EMBL/GenBank/DDBJ databases">
        <authorList>
            <person name="Varghese N."/>
            <person name="Submissions S."/>
        </authorList>
    </citation>
    <scope>NUCLEOTIDE SEQUENCE [LARGE SCALE GENOMIC DNA]</scope>
    <source>
        <strain evidence="8">DSM 26348</strain>
    </source>
</reference>
<comment type="subcellular location">
    <subcellularLocation>
        <location evidence="1">Membrane</location>
        <topology evidence="1">Multi-pass membrane protein</topology>
    </subcellularLocation>
</comment>
<keyword evidence="8" id="KW-1185">Reference proteome</keyword>
<feature type="transmembrane region" description="Helical" evidence="6">
    <location>
        <begin position="134"/>
        <end position="159"/>
    </location>
</feature>
<dbReference type="PANTHER" id="PTHR10283">
    <property type="entry name" value="SOLUTE CARRIER FAMILY 13 MEMBER"/>
    <property type="match status" value="1"/>
</dbReference>
<gene>
    <name evidence="7" type="ORF">SAMN05421753_106184</name>
</gene>
<dbReference type="PANTHER" id="PTHR10283:SF82">
    <property type="entry name" value="SOLUTE CARRIER FAMILY 13 MEMBER 2"/>
    <property type="match status" value="1"/>
</dbReference>
<feature type="transmembrane region" description="Helical" evidence="6">
    <location>
        <begin position="466"/>
        <end position="491"/>
    </location>
</feature>
<proteinExistence type="predicted"/>
<dbReference type="InterPro" id="IPR001898">
    <property type="entry name" value="SLC13A/DASS"/>
</dbReference>
<feature type="transmembrane region" description="Helical" evidence="6">
    <location>
        <begin position="48"/>
        <end position="76"/>
    </location>
</feature>
<evidence type="ECO:0000256" key="5">
    <source>
        <dbReference type="ARBA" id="ARBA00023136"/>
    </source>
</evidence>
<accession>A0A1I3G4S7</accession>
<evidence type="ECO:0000256" key="6">
    <source>
        <dbReference type="SAM" id="Phobius"/>
    </source>
</evidence>
<dbReference type="EMBL" id="FOQD01000006">
    <property type="protein sequence ID" value="SFI18473.1"/>
    <property type="molecule type" value="Genomic_DNA"/>
</dbReference>
<dbReference type="PROSITE" id="PS01271">
    <property type="entry name" value="NA_SULFATE"/>
    <property type="match status" value="1"/>
</dbReference>
<evidence type="ECO:0000256" key="1">
    <source>
        <dbReference type="ARBA" id="ARBA00004141"/>
    </source>
</evidence>
<dbReference type="InterPro" id="IPR031312">
    <property type="entry name" value="Na/sul_symport_CS"/>
</dbReference>
<feature type="transmembrane region" description="Helical" evidence="6">
    <location>
        <begin position="379"/>
        <end position="399"/>
    </location>
</feature>
<evidence type="ECO:0000256" key="3">
    <source>
        <dbReference type="ARBA" id="ARBA00022692"/>
    </source>
</evidence>
<dbReference type="RefSeq" id="WP_092049616.1">
    <property type="nucleotide sequence ID" value="NZ_FOQD01000006.1"/>
</dbReference>
<evidence type="ECO:0000256" key="4">
    <source>
        <dbReference type="ARBA" id="ARBA00022989"/>
    </source>
</evidence>
<dbReference type="GO" id="GO:0015141">
    <property type="term" value="F:succinate transmembrane transporter activity"/>
    <property type="evidence" value="ECO:0007669"/>
    <property type="project" value="UniProtKB-ARBA"/>
</dbReference>
<keyword evidence="3 6" id="KW-0812">Transmembrane</keyword>
<dbReference type="CDD" id="cd01115">
    <property type="entry name" value="SLC13_permease"/>
    <property type="match status" value="1"/>
</dbReference>
<organism evidence="7 8">
    <name type="scientific">Planctomicrobium piriforme</name>
    <dbReference type="NCBI Taxonomy" id="1576369"/>
    <lineage>
        <taxon>Bacteria</taxon>
        <taxon>Pseudomonadati</taxon>
        <taxon>Planctomycetota</taxon>
        <taxon>Planctomycetia</taxon>
        <taxon>Planctomycetales</taxon>
        <taxon>Planctomycetaceae</taxon>
        <taxon>Planctomicrobium</taxon>
    </lineage>
</organism>
<dbReference type="Proteomes" id="UP000199518">
    <property type="component" value="Unassembled WGS sequence"/>
</dbReference>
<feature type="transmembrane region" description="Helical" evidence="6">
    <location>
        <begin position="96"/>
        <end position="113"/>
    </location>
</feature>
<dbReference type="STRING" id="1576369.SAMN05421753_106184"/>
<evidence type="ECO:0000256" key="2">
    <source>
        <dbReference type="ARBA" id="ARBA00022448"/>
    </source>
</evidence>
<feature type="transmembrane region" description="Helical" evidence="6">
    <location>
        <begin position="335"/>
        <end position="358"/>
    </location>
</feature>
<feature type="transmembrane region" description="Helical" evidence="6">
    <location>
        <begin position="503"/>
        <end position="522"/>
    </location>
</feature>